<reference evidence="8" key="1">
    <citation type="submission" date="2014-03" db="EMBL/GenBank/DDBJ databases">
        <authorList>
            <person name="Urmite Genomes U."/>
        </authorList>
    </citation>
    <scope>NUCLEOTIDE SEQUENCE [LARGE SCALE GENOMIC DNA]</scope>
    <source>
        <strain evidence="8">HD-03</strain>
    </source>
</reference>
<evidence type="ECO:0000313" key="8">
    <source>
        <dbReference type="Proteomes" id="UP000028868"/>
    </source>
</evidence>
<reference evidence="7 8" key="2">
    <citation type="submission" date="2014-05" db="EMBL/GenBank/DDBJ databases">
        <title>Draft genome sequence of Halobacillus karajensis HK-03.</title>
        <authorList>
            <person name="Khelaifia S."/>
            <person name="Croce O."/>
            <person name="Lagier J.C."/>
            <person name="Raoult D."/>
        </authorList>
    </citation>
    <scope>NUCLEOTIDE SEQUENCE [LARGE SCALE GENOMIC DNA]</scope>
    <source>
        <strain evidence="7 8">HD-03</strain>
    </source>
</reference>
<dbReference type="InterPro" id="IPR001123">
    <property type="entry name" value="LeuE-type"/>
</dbReference>
<proteinExistence type="predicted"/>
<sequence>MMFLRLYTGIYSSIKPIIYFIFMYNGMLIDVHMGEAKLINDFLTYVLFGLSLTLPVGAVTIQMTKQGLKGGFWHGWSVGLGGMTVDLILIFFIYFGFSSVINQEGIQLLMWLLGFFFLLYLGIQSIRESSAEFSVEATIKGKKSLLKSYFSGVMIAISPGYIVFWMGILGTVLASTITQKQSSTSFLFVASGIIAGILIHDVALSFFVHYSRQFLNQKTIKWVSIIAGILLIGFSIYFGYEFILELQSMH</sequence>
<dbReference type="GO" id="GO:0015171">
    <property type="term" value="F:amino acid transmembrane transporter activity"/>
    <property type="evidence" value="ECO:0007669"/>
    <property type="project" value="TreeGrafter"/>
</dbReference>
<evidence type="ECO:0000256" key="1">
    <source>
        <dbReference type="ARBA" id="ARBA00004651"/>
    </source>
</evidence>
<feature type="transmembrane region" description="Helical" evidence="6">
    <location>
        <begin position="42"/>
        <end position="61"/>
    </location>
</feature>
<feature type="transmembrane region" description="Helical" evidence="6">
    <location>
        <begin position="186"/>
        <end position="208"/>
    </location>
</feature>
<accession>A0A024P8W7</accession>
<dbReference type="PANTHER" id="PTHR30086">
    <property type="entry name" value="ARGININE EXPORTER PROTEIN ARGO"/>
    <property type="match status" value="1"/>
</dbReference>
<organism evidence="7 8">
    <name type="scientific">Halobacillus karajensis</name>
    <dbReference type="NCBI Taxonomy" id="195088"/>
    <lineage>
        <taxon>Bacteria</taxon>
        <taxon>Bacillati</taxon>
        <taxon>Bacillota</taxon>
        <taxon>Bacilli</taxon>
        <taxon>Bacillales</taxon>
        <taxon>Bacillaceae</taxon>
        <taxon>Halobacillus</taxon>
    </lineage>
</organism>
<keyword evidence="5 6" id="KW-0472">Membrane</keyword>
<comment type="subcellular location">
    <subcellularLocation>
        <location evidence="1">Cell membrane</location>
        <topology evidence="1">Multi-pass membrane protein</topology>
    </subcellularLocation>
</comment>
<keyword evidence="8" id="KW-1185">Reference proteome</keyword>
<keyword evidence="4 6" id="KW-1133">Transmembrane helix</keyword>
<name>A0A024P8W7_9BACI</name>
<keyword evidence="3 6" id="KW-0812">Transmembrane</keyword>
<evidence type="ECO:0000256" key="4">
    <source>
        <dbReference type="ARBA" id="ARBA00022989"/>
    </source>
</evidence>
<evidence type="ECO:0000256" key="2">
    <source>
        <dbReference type="ARBA" id="ARBA00022475"/>
    </source>
</evidence>
<evidence type="ECO:0000256" key="6">
    <source>
        <dbReference type="SAM" id="Phobius"/>
    </source>
</evidence>
<keyword evidence="2" id="KW-1003">Cell membrane</keyword>
<dbReference type="EMBL" id="CCDI010000007">
    <property type="protein sequence ID" value="CDQ25574.1"/>
    <property type="molecule type" value="Genomic_DNA"/>
</dbReference>
<dbReference type="AlphaFoldDB" id="A0A024P8W7"/>
<feature type="transmembrane region" description="Helical" evidence="6">
    <location>
        <begin position="149"/>
        <end position="174"/>
    </location>
</feature>
<feature type="transmembrane region" description="Helical" evidence="6">
    <location>
        <begin position="220"/>
        <end position="240"/>
    </location>
</feature>
<dbReference type="PANTHER" id="PTHR30086:SF6">
    <property type="entry name" value="AMINO ACID EFFLUX PROTEIN YCGF-RELATED"/>
    <property type="match status" value="1"/>
</dbReference>
<dbReference type="Proteomes" id="UP000028868">
    <property type="component" value="Unassembled WGS sequence"/>
</dbReference>
<evidence type="ECO:0000256" key="3">
    <source>
        <dbReference type="ARBA" id="ARBA00022692"/>
    </source>
</evidence>
<dbReference type="Pfam" id="PF01810">
    <property type="entry name" value="LysE"/>
    <property type="match status" value="1"/>
</dbReference>
<protein>
    <submittedName>
        <fullName evidence="7">Homoserine/Threonine efflux protein</fullName>
    </submittedName>
</protein>
<dbReference type="GO" id="GO:0005886">
    <property type="term" value="C:plasma membrane"/>
    <property type="evidence" value="ECO:0007669"/>
    <property type="project" value="UniProtKB-SubCell"/>
</dbReference>
<feature type="transmembrane region" description="Helical" evidence="6">
    <location>
        <begin position="106"/>
        <end position="123"/>
    </location>
</feature>
<comment type="caution">
    <text evidence="7">The sequence shown here is derived from an EMBL/GenBank/DDBJ whole genome shotgun (WGS) entry which is preliminary data.</text>
</comment>
<feature type="transmembrane region" description="Helical" evidence="6">
    <location>
        <begin position="73"/>
        <end position="94"/>
    </location>
</feature>
<evidence type="ECO:0000256" key="5">
    <source>
        <dbReference type="ARBA" id="ARBA00023136"/>
    </source>
</evidence>
<evidence type="ECO:0000313" key="7">
    <source>
        <dbReference type="EMBL" id="CDQ25574.1"/>
    </source>
</evidence>
<gene>
    <name evidence="7" type="ORF">BN983_03926</name>
</gene>
<feature type="transmembrane region" description="Helical" evidence="6">
    <location>
        <begin position="7"/>
        <end position="27"/>
    </location>
</feature>